<dbReference type="OrthoDB" id="537968at2759"/>
<dbReference type="PANTHER" id="PTHR47679">
    <property type="entry name" value="PROTEIN TORNADO 1"/>
    <property type="match status" value="1"/>
</dbReference>
<sequence>MASTGELRDLSWCLQLIRSPRENLQNISFNNSTFHSSSFEISELSLRINISTDSANDAQFFGLIIQELALHKDKHKDLASLLFHSIEWHPEEISSLCALLEGRSSIKQLEFQKNIFKSEFLHELSGVIGRSTSLKEIAFSNCNIGSIGAVLLASALSKDNNSQVEELQIWEDSIGSKGAEELATMIEVNHTLRLLTILDKNSIAAAPLIATVLARNRKLEVHIWGGDKLSVKFIPESGILSISGMDSSSGLQRIACSLGWNTTVVSLDMTGVRLRSRWARDFRVVLECNKNLKDVKLSRTSLSNRSVVYIAAGLFKNSCLEKLVLDGNRFGGVGLEHLLCPLSRFSPLQHESANTTLQSLTFGGEKSNLGRNGGVLAILRLLETNQTLVQLVINQDRSLRPGDFVKIFRSLERNTTLRRLFLRGCRGVCEVVLQTIMNTLTVNPWIEEIDLSETPLQESGKATIVYEKLGQNSGPVHENELLADLPLAMPTCCRVLTFGPKYAGKNTLCRSLYYSMNANFFPYMDQLRSLIDPVEQIARTSEIKITKMQDNGTKISIWNLSDKNENLALHNLLFPNHGICTSFFLLVFSLIQSPADKFPKRHEEIEEELLHWLKSITSSSSKKSDQTQSILPHVTIVFTHTDMISRQSDNLHPIASVIQNLREDFKRYIEIHPTVFTVDARSSASVSRLAHHLRKTARTVLERSHLIYQVCNDLINLLYEWRSRNSNKPIMKWNEYCELCQLKVPSLRIRSRLDNMEKVNNQRREVAKSLHHLGEIIFFEDLGFLVLDCEWFCSDVLDQIMNFASKLNTAERRLTDGFISRKEMEKFIRESLQRPNQTPIPALGLGMSSKVISHYLEANDIINVMFKLELCYEKEPGDPMTLLLVPTILNKGIADNQSWEMTPSSEFVYIGRHLECKDTRRICFTSDFFPRLQVHLHNRIMQLVDQQGLAYRLQKHLIYVIINGIHIRIEVGGQPHYFVDILACSSKNITEIIRLIHQLIIPSIQSLCSPNITFSENIIRPDCVKYLIPHRFRKTQHVPLQYIKEIVLSLPADGMYDCQHTWASVEDHNQLLILNSASDYVRDLLSDNEFRDVLQVRYNDLQHLAVELATVTTPLNKGESSALTAVDPVNSPQEKVEPSISGIAKGVETVLQRLKLIEQEIKDLKQEIQGLRYYEHRLLIELHRKVDYVANYNTQLEEKKVPHLFYFVQLHSSNKQLVTRLLPGMTTLKLHMLCEFRREMHVVEDQVGCELIQVDNIAIKCLLPYMNRFMKLLTFALKIGAHFIGGIGHMVPDLSREVVRLLDSSVMYGATTAATAGAFGAVAMLGIGSNRSGSNSSGIEHDVRTARQWIVDFLKGKGITTGTHIAETFGLWRVRYCDDGRVAWICRRHLNMRRNEVIEMPL</sequence>
<keyword evidence="2" id="KW-0175">Coiled coil</keyword>
<protein>
    <submittedName>
        <fullName evidence="4">Protein TORNADO 1</fullName>
    </submittedName>
</protein>
<feature type="domain" description="C-terminal of Roc COR-B" evidence="3">
    <location>
        <begin position="913"/>
        <end position="1045"/>
    </location>
</feature>
<dbReference type="InterPro" id="IPR032675">
    <property type="entry name" value="LRR_dom_sf"/>
</dbReference>
<evidence type="ECO:0000259" key="3">
    <source>
        <dbReference type="Pfam" id="PF25497"/>
    </source>
</evidence>
<reference evidence="4" key="1">
    <citation type="submission" date="2020-01" db="EMBL/GenBank/DDBJ databases">
        <title>Genome sequence of Kobresia littledalei, the first chromosome-level genome in the family Cyperaceae.</title>
        <authorList>
            <person name="Qu G."/>
        </authorList>
    </citation>
    <scope>NUCLEOTIDE SEQUENCE</scope>
    <source>
        <strain evidence="4">C.B.Clarke</strain>
        <tissue evidence="4">Leaf</tissue>
    </source>
</reference>
<evidence type="ECO:0000313" key="4">
    <source>
        <dbReference type="EMBL" id="KAF3324083.1"/>
    </source>
</evidence>
<evidence type="ECO:0000256" key="2">
    <source>
        <dbReference type="SAM" id="Coils"/>
    </source>
</evidence>
<keyword evidence="1" id="KW-0677">Repeat</keyword>
<dbReference type="SUPFAM" id="SSF52047">
    <property type="entry name" value="RNI-like"/>
    <property type="match status" value="2"/>
</dbReference>
<proteinExistence type="predicted"/>
<dbReference type="PANTHER" id="PTHR47679:SF1">
    <property type="entry name" value="PROTEIN TORNADO 1"/>
    <property type="match status" value="1"/>
</dbReference>
<dbReference type="InterPro" id="IPR057263">
    <property type="entry name" value="COR-B"/>
</dbReference>
<feature type="coiled-coil region" evidence="2">
    <location>
        <begin position="1147"/>
        <end position="1174"/>
    </location>
</feature>
<dbReference type="Pfam" id="PF25497">
    <property type="entry name" value="COR-B"/>
    <property type="match status" value="1"/>
</dbReference>
<gene>
    <name evidence="4" type="ORF">FCM35_KLT11550</name>
</gene>
<organism evidence="4 5">
    <name type="scientific">Carex littledalei</name>
    <dbReference type="NCBI Taxonomy" id="544730"/>
    <lineage>
        <taxon>Eukaryota</taxon>
        <taxon>Viridiplantae</taxon>
        <taxon>Streptophyta</taxon>
        <taxon>Embryophyta</taxon>
        <taxon>Tracheophyta</taxon>
        <taxon>Spermatophyta</taxon>
        <taxon>Magnoliopsida</taxon>
        <taxon>Liliopsida</taxon>
        <taxon>Poales</taxon>
        <taxon>Cyperaceae</taxon>
        <taxon>Cyperoideae</taxon>
        <taxon>Cariceae</taxon>
        <taxon>Carex</taxon>
        <taxon>Carex subgen. Euthyceras</taxon>
    </lineage>
</organism>
<dbReference type="SMART" id="SM00368">
    <property type="entry name" value="LRR_RI"/>
    <property type="match status" value="4"/>
</dbReference>
<accession>A0A833QR63</accession>
<keyword evidence="5" id="KW-1185">Reference proteome</keyword>
<evidence type="ECO:0000313" key="5">
    <source>
        <dbReference type="Proteomes" id="UP000623129"/>
    </source>
</evidence>
<dbReference type="Proteomes" id="UP000623129">
    <property type="component" value="Unassembled WGS sequence"/>
</dbReference>
<dbReference type="Gene3D" id="3.80.10.10">
    <property type="entry name" value="Ribonuclease Inhibitor"/>
    <property type="match status" value="2"/>
</dbReference>
<name>A0A833QR63_9POAL</name>
<comment type="caution">
    <text evidence="4">The sequence shown here is derived from an EMBL/GenBank/DDBJ whole genome shotgun (WGS) entry which is preliminary data.</text>
</comment>
<evidence type="ECO:0000256" key="1">
    <source>
        <dbReference type="ARBA" id="ARBA00022737"/>
    </source>
</evidence>
<dbReference type="EMBL" id="SWLB01000022">
    <property type="protein sequence ID" value="KAF3324083.1"/>
    <property type="molecule type" value="Genomic_DNA"/>
</dbReference>